<dbReference type="SUPFAM" id="SSF54593">
    <property type="entry name" value="Glyoxalase/Bleomycin resistance protein/Dihydroxybiphenyl dioxygenase"/>
    <property type="match status" value="1"/>
</dbReference>
<reference evidence="2" key="1">
    <citation type="submission" date="2014-05" db="EMBL/GenBank/DDBJ databases">
        <title>ATOL: Assembling a taxonomically balanced genome-scale reconstruction of the evolutionary history of the Enterobacteriaceae.</title>
        <authorList>
            <person name="Plunkett G. III"/>
            <person name="Neeno-Eckwall E.C."/>
            <person name="Glasner J.D."/>
            <person name="Perna N.T."/>
        </authorList>
    </citation>
    <scope>NUCLEOTIDE SEQUENCE [LARGE SCALE GENOMIC DNA]</scope>
    <source>
        <strain evidence="2">ATCC 49490</strain>
    </source>
</reference>
<dbReference type="InterPro" id="IPR029068">
    <property type="entry name" value="Glyas_Bleomycin-R_OHBP_Dase"/>
</dbReference>
<protein>
    <recommendedName>
        <fullName evidence="3">Glyoxalase</fullName>
    </recommendedName>
</protein>
<accession>A0A084ZKR3</accession>
<dbReference type="RefSeq" id="WP_038163056.1">
    <property type="nucleotide sequence ID" value="NZ_JMTB01000128.1"/>
</dbReference>
<name>A0A084ZKR3_9ENTR</name>
<comment type="caution">
    <text evidence="1">The sequence shown here is derived from an EMBL/GenBank/DDBJ whole genome shotgun (WGS) entry which is preliminary data.</text>
</comment>
<dbReference type="Proteomes" id="UP000028630">
    <property type="component" value="Unassembled WGS sequence"/>
</dbReference>
<dbReference type="Gene3D" id="3.10.180.10">
    <property type="entry name" value="2,3-Dihydroxybiphenyl 1,2-Dioxygenase, domain 1"/>
    <property type="match status" value="1"/>
</dbReference>
<evidence type="ECO:0000313" key="2">
    <source>
        <dbReference type="Proteomes" id="UP000028630"/>
    </source>
</evidence>
<proteinExistence type="predicted"/>
<evidence type="ECO:0000313" key="1">
    <source>
        <dbReference type="EMBL" id="KFB98057.1"/>
    </source>
</evidence>
<dbReference type="eggNOG" id="COG0346">
    <property type="taxonomic scope" value="Bacteria"/>
</dbReference>
<organism evidence="1 2">
    <name type="scientific">Trabulsiella guamensis ATCC 49490</name>
    <dbReference type="NCBI Taxonomy" id="1005994"/>
    <lineage>
        <taxon>Bacteria</taxon>
        <taxon>Pseudomonadati</taxon>
        <taxon>Pseudomonadota</taxon>
        <taxon>Gammaproteobacteria</taxon>
        <taxon>Enterobacterales</taxon>
        <taxon>Enterobacteriaceae</taxon>
        <taxon>Trabulsiella</taxon>
    </lineage>
</organism>
<dbReference type="AlphaFoldDB" id="A0A084ZKR3"/>
<gene>
    <name evidence="1" type="ORF">GTGU_04585</name>
</gene>
<dbReference type="EMBL" id="JMTB01000128">
    <property type="protein sequence ID" value="KFB98057.1"/>
    <property type="molecule type" value="Genomic_DNA"/>
</dbReference>
<dbReference type="OrthoDB" id="8116053at2"/>
<sequence>MTRLPEGIEVLFMAGLGPVTTNAKESERLYKDLLRLPLETIDGYEGYLHSQRIPGIKYFAVWPLNKVALSCFGTEEWPDTLPAPQAWLEIEVADMHSATDILEREGYTLLTRLQEEPWGQTVTRFLSPEGLIMAVTNTPDLRDSPEKE</sequence>
<keyword evidence="2" id="KW-1185">Reference proteome</keyword>
<evidence type="ECO:0008006" key="3">
    <source>
        <dbReference type="Google" id="ProtNLM"/>
    </source>
</evidence>